<feature type="compositionally biased region" description="Polar residues" evidence="1">
    <location>
        <begin position="51"/>
        <end position="79"/>
    </location>
</feature>
<dbReference type="AlphaFoldDB" id="A0A7Z2YCZ8"/>
<feature type="region of interest" description="Disordered" evidence="1">
    <location>
        <begin position="549"/>
        <end position="601"/>
    </location>
</feature>
<organism evidence="3 4">
    <name type="scientific">Vibrio astriarenae</name>
    <dbReference type="NCBI Taxonomy" id="1481923"/>
    <lineage>
        <taxon>Bacteria</taxon>
        <taxon>Pseudomonadati</taxon>
        <taxon>Pseudomonadota</taxon>
        <taxon>Gammaproteobacteria</taxon>
        <taxon>Vibrionales</taxon>
        <taxon>Vibrionaceae</taxon>
        <taxon>Vibrio</taxon>
    </lineage>
</organism>
<feature type="region of interest" description="Disordered" evidence="1">
    <location>
        <begin position="1"/>
        <end position="174"/>
    </location>
</feature>
<dbReference type="Pfam" id="PF02120">
    <property type="entry name" value="Flg_hook"/>
    <property type="match status" value="1"/>
</dbReference>
<dbReference type="Proteomes" id="UP000464262">
    <property type="component" value="Chromosome 1"/>
</dbReference>
<feature type="compositionally biased region" description="Polar residues" evidence="1">
    <location>
        <begin position="262"/>
        <end position="285"/>
    </location>
</feature>
<feature type="domain" description="Flagellar hook-length control protein-like C-terminal" evidence="2">
    <location>
        <begin position="479"/>
        <end position="562"/>
    </location>
</feature>
<proteinExistence type="predicted"/>
<evidence type="ECO:0000313" key="4">
    <source>
        <dbReference type="Proteomes" id="UP000464262"/>
    </source>
</evidence>
<feature type="compositionally biased region" description="Polar residues" evidence="1">
    <location>
        <begin position="439"/>
        <end position="453"/>
    </location>
</feature>
<keyword evidence="4" id="KW-1185">Reference proteome</keyword>
<dbReference type="InterPro" id="IPR038610">
    <property type="entry name" value="FliK-like_C_sf"/>
</dbReference>
<feature type="compositionally biased region" description="Polar residues" evidence="1">
    <location>
        <begin position="154"/>
        <end position="163"/>
    </location>
</feature>
<dbReference type="PANTHER" id="PTHR37533:SF2">
    <property type="entry name" value="FLAGELLAR HOOK-LENGTH CONTROL PROTEIN"/>
    <property type="match status" value="1"/>
</dbReference>
<feature type="compositionally biased region" description="Polar residues" evidence="1">
    <location>
        <begin position="22"/>
        <end position="40"/>
    </location>
</feature>
<dbReference type="InterPro" id="IPR021136">
    <property type="entry name" value="Flagellar_hook_control-like_C"/>
</dbReference>
<name>A0A7Z2YCZ8_9VIBR</name>
<feature type="compositionally biased region" description="Basic and acidic residues" evidence="1">
    <location>
        <begin position="246"/>
        <end position="255"/>
    </location>
</feature>
<protein>
    <recommendedName>
        <fullName evidence="2">Flagellar hook-length control protein-like C-terminal domain-containing protein</fullName>
    </recommendedName>
</protein>
<dbReference type="Gene3D" id="3.30.750.140">
    <property type="match status" value="1"/>
</dbReference>
<feature type="compositionally biased region" description="Low complexity" evidence="1">
    <location>
        <begin position="554"/>
        <end position="569"/>
    </location>
</feature>
<dbReference type="InterPro" id="IPR052563">
    <property type="entry name" value="FliK"/>
</dbReference>
<dbReference type="RefSeq" id="WP_164647701.1">
    <property type="nucleotide sequence ID" value="NZ_CP047475.1"/>
</dbReference>
<evidence type="ECO:0000313" key="3">
    <source>
        <dbReference type="EMBL" id="QIA62806.1"/>
    </source>
</evidence>
<evidence type="ECO:0000259" key="2">
    <source>
        <dbReference type="Pfam" id="PF02120"/>
    </source>
</evidence>
<dbReference type="PANTHER" id="PTHR37533">
    <property type="entry name" value="FLAGELLAR HOOK-LENGTH CONTROL PROTEIN"/>
    <property type="match status" value="1"/>
</dbReference>
<feature type="region of interest" description="Disordered" evidence="1">
    <location>
        <begin position="423"/>
        <end position="453"/>
    </location>
</feature>
<reference evidence="3 4" key="1">
    <citation type="submission" date="2020-01" db="EMBL/GenBank/DDBJ databases">
        <title>Whole genome and functional gene identification of agarase of Vibrio HN897.</title>
        <authorList>
            <person name="Liu Y."/>
            <person name="Zhao Z."/>
        </authorList>
    </citation>
    <scope>NUCLEOTIDE SEQUENCE [LARGE SCALE GENOMIC DNA]</scope>
    <source>
        <strain evidence="3 4">HN897</strain>
    </source>
</reference>
<evidence type="ECO:0000256" key="1">
    <source>
        <dbReference type="SAM" id="MobiDB-lite"/>
    </source>
</evidence>
<feature type="compositionally biased region" description="Polar residues" evidence="1">
    <location>
        <begin position="293"/>
        <end position="314"/>
    </location>
</feature>
<dbReference type="EMBL" id="CP047475">
    <property type="protein sequence ID" value="QIA62806.1"/>
    <property type="molecule type" value="Genomic_DNA"/>
</dbReference>
<feature type="compositionally biased region" description="Polar residues" evidence="1">
    <location>
        <begin position="588"/>
        <end position="597"/>
    </location>
</feature>
<sequence>MKLDLASASDNLKVSVPDSGKSVATNSETSESTGFMSQLSALLGGPDESSYKAQTNAAQQPTVTDETAKPSSPTVNNDSVAHESVDELLESDQNVETAKSTTSTGEGDAVKQKTDSTLDGEEASKVLAASEVVSREAKAKQVMSESDELLGRLNESNSALQTKESLRQQDVAAPATVVASGKELPHENEPSSVKLGPVSIAAVSSHSPLTDKSLDMPNEALESTHRHQTHSAMAPELSDINDQVVEAEHVQEQHQKPAVTDELTSAQSLNASSGEELSEPETQVGQKAEAQQPVINQSSLAAQDSSNTQVQTEEVGSEPTAIPWGQSPKEAGHVSQQASDVKLSSERSLAAAQSASVAAVVPSSLPSALATSPTAVNLQAMDAKVGTDASLASAFVVPTNPSASNSALQASLAATSVMATKGDKKEASHLGPQDLTAANGVTSSAPTAQATRAEVNTAQGSVVISQAMSAEQMAEKANERVQVMLSKNLKNIDIRLDPPELGRMQIRMNMNGDTTTVHFTVANNQARDVVEQAMPRLREMLAQQGLQLGDTSVQQQSAGQQQGRFAQQGNGDGHSNAHGNGWDDESAPETSMNLNVDTKQDGISFYA</sequence>
<dbReference type="CDD" id="cd17470">
    <property type="entry name" value="T3SS_Flik_C"/>
    <property type="match status" value="1"/>
</dbReference>
<dbReference type="KEGG" id="vas:GT360_04430"/>
<accession>A0A7Z2YCZ8</accession>
<gene>
    <name evidence="3" type="ORF">GT360_04430</name>
</gene>
<feature type="compositionally biased region" description="Polar residues" evidence="1">
    <location>
        <begin position="91"/>
        <end position="105"/>
    </location>
</feature>
<feature type="region of interest" description="Disordered" evidence="1">
    <location>
        <begin position="204"/>
        <end position="341"/>
    </location>
</feature>